<reference evidence="12 13" key="1">
    <citation type="journal article" date="2011" name="Stand. Genomic Sci.">
        <title>Non-contiguous finished genome sequence and contextual data of the filamentous soil bacterium Ktedonobacter racemifer type strain (SOSP1-21).</title>
        <authorList>
            <person name="Chang Y.J."/>
            <person name="Land M."/>
            <person name="Hauser L."/>
            <person name="Chertkov O."/>
            <person name="Del Rio T.G."/>
            <person name="Nolan M."/>
            <person name="Copeland A."/>
            <person name="Tice H."/>
            <person name="Cheng J.F."/>
            <person name="Lucas S."/>
            <person name="Han C."/>
            <person name="Goodwin L."/>
            <person name="Pitluck S."/>
            <person name="Ivanova N."/>
            <person name="Ovchinikova G."/>
            <person name="Pati A."/>
            <person name="Chen A."/>
            <person name="Palaniappan K."/>
            <person name="Mavromatis K."/>
            <person name="Liolios K."/>
            <person name="Brettin T."/>
            <person name="Fiebig A."/>
            <person name="Rohde M."/>
            <person name="Abt B."/>
            <person name="Goker M."/>
            <person name="Detter J.C."/>
            <person name="Woyke T."/>
            <person name="Bristow J."/>
            <person name="Eisen J.A."/>
            <person name="Markowitz V."/>
            <person name="Hugenholtz P."/>
            <person name="Kyrpides N.C."/>
            <person name="Klenk H.P."/>
            <person name="Lapidus A."/>
        </authorList>
    </citation>
    <scope>NUCLEOTIDE SEQUENCE [LARGE SCALE GENOMIC DNA]</scope>
    <source>
        <strain evidence="13">DSM 44963</strain>
    </source>
</reference>
<keyword evidence="6 9" id="KW-0238">DNA-binding</keyword>
<dbReference type="InterPro" id="IPR044068">
    <property type="entry name" value="CB"/>
</dbReference>
<dbReference type="RefSeq" id="WP_007904166.1">
    <property type="nucleotide sequence ID" value="NZ_ADVG01000001.1"/>
</dbReference>
<protein>
    <submittedName>
        <fullName evidence="12">Integrase family protein</fullName>
    </submittedName>
</protein>
<dbReference type="Gene3D" id="1.10.150.130">
    <property type="match status" value="1"/>
</dbReference>
<comment type="subcellular location">
    <subcellularLocation>
        <location evidence="1">Cytoplasm</location>
    </subcellularLocation>
</comment>
<dbReference type="EMBL" id="ADVG01000001">
    <property type="protein sequence ID" value="EFH88297.1"/>
    <property type="molecule type" value="Genomic_DNA"/>
</dbReference>
<dbReference type="eggNOG" id="COG4974">
    <property type="taxonomic scope" value="Bacteria"/>
</dbReference>
<keyword evidence="2" id="KW-0963">Cytoplasm</keyword>
<evidence type="ECO:0000256" key="3">
    <source>
        <dbReference type="ARBA" id="ARBA00022618"/>
    </source>
</evidence>
<keyword evidence="3" id="KW-0132">Cell division</keyword>
<dbReference type="InterPro" id="IPR010998">
    <property type="entry name" value="Integrase_recombinase_N"/>
</dbReference>
<proteinExistence type="predicted"/>
<dbReference type="GO" id="GO:0005737">
    <property type="term" value="C:cytoplasm"/>
    <property type="evidence" value="ECO:0007669"/>
    <property type="project" value="UniProtKB-SubCell"/>
</dbReference>
<dbReference type="OrthoDB" id="9803188at2"/>
<evidence type="ECO:0000259" key="11">
    <source>
        <dbReference type="PROSITE" id="PS51900"/>
    </source>
</evidence>
<dbReference type="Pfam" id="PF00589">
    <property type="entry name" value="Phage_integrase"/>
    <property type="match status" value="1"/>
</dbReference>
<dbReference type="AlphaFoldDB" id="D6TDF2"/>
<evidence type="ECO:0000256" key="9">
    <source>
        <dbReference type="PROSITE-ProRule" id="PRU01248"/>
    </source>
</evidence>
<evidence type="ECO:0000313" key="12">
    <source>
        <dbReference type="EMBL" id="EFH88297.1"/>
    </source>
</evidence>
<dbReference type="InterPro" id="IPR004107">
    <property type="entry name" value="Integrase_SAM-like_N"/>
</dbReference>
<feature type="domain" description="Tyr recombinase" evidence="10">
    <location>
        <begin position="102"/>
        <end position="283"/>
    </location>
</feature>
<gene>
    <name evidence="12" type="ORF">Krac_9724</name>
</gene>
<dbReference type="GO" id="GO:0006310">
    <property type="term" value="P:DNA recombination"/>
    <property type="evidence" value="ECO:0007669"/>
    <property type="project" value="UniProtKB-KW"/>
</dbReference>
<keyword evidence="8" id="KW-0131">Cell cycle</keyword>
<dbReference type="InParanoid" id="D6TDF2"/>
<dbReference type="InterPro" id="IPR011010">
    <property type="entry name" value="DNA_brk_join_enz"/>
</dbReference>
<accession>D6TDF2</accession>
<dbReference type="Proteomes" id="UP000004508">
    <property type="component" value="Unassembled WGS sequence"/>
</dbReference>
<dbReference type="GO" id="GO:0003677">
    <property type="term" value="F:DNA binding"/>
    <property type="evidence" value="ECO:0007669"/>
    <property type="project" value="UniProtKB-UniRule"/>
</dbReference>
<comment type="caution">
    <text evidence="12">The sequence shown here is derived from an EMBL/GenBank/DDBJ whole genome shotgun (WGS) entry which is preliminary data.</text>
</comment>
<dbReference type="PROSITE" id="PS51898">
    <property type="entry name" value="TYR_RECOMBINASE"/>
    <property type="match status" value="1"/>
</dbReference>
<dbReference type="GO" id="GO:0051301">
    <property type="term" value="P:cell division"/>
    <property type="evidence" value="ECO:0007669"/>
    <property type="project" value="UniProtKB-KW"/>
</dbReference>
<keyword evidence="4" id="KW-0159">Chromosome partition</keyword>
<sequence>MATTAETVEQFLASLRARHAPANTIKAYSHDLRHFLAAAPTFLVEVTAPLIQEFLQGDGHHSVATRGRRYSTLCTFYHWAIRQELVSSNPMERLDPITQPQKEPRPLAPEEVDKIFKAISPSRLRDRTLFMLLYETGVRVGEALALQYSDVTLAQDDEKIRVFGKGQRERTVMLTAAPQSIRLLRRHLKESHITSGSVFRGDPRYGGSPLPLDYTVVQKAWQKYCQAAGVQATIHQLRHSRASQLIQAGVPVTTVRKQMGHRNLQSTLRYAEVDQATVKQDLLEYQRRKGKRG</sequence>
<dbReference type="PANTHER" id="PTHR30349">
    <property type="entry name" value="PHAGE INTEGRASE-RELATED"/>
    <property type="match status" value="1"/>
</dbReference>
<dbReference type="InterPro" id="IPR050090">
    <property type="entry name" value="Tyrosine_recombinase_XerCD"/>
</dbReference>
<evidence type="ECO:0000256" key="2">
    <source>
        <dbReference type="ARBA" id="ARBA00022490"/>
    </source>
</evidence>
<evidence type="ECO:0000256" key="1">
    <source>
        <dbReference type="ARBA" id="ARBA00004496"/>
    </source>
</evidence>
<feature type="domain" description="Core-binding (CB)" evidence="11">
    <location>
        <begin position="2"/>
        <end position="81"/>
    </location>
</feature>
<evidence type="ECO:0000256" key="5">
    <source>
        <dbReference type="ARBA" id="ARBA00022908"/>
    </source>
</evidence>
<evidence type="ECO:0000256" key="4">
    <source>
        <dbReference type="ARBA" id="ARBA00022829"/>
    </source>
</evidence>
<name>D6TDF2_KTERA</name>
<dbReference type="Pfam" id="PF02899">
    <property type="entry name" value="Phage_int_SAM_1"/>
    <property type="match status" value="1"/>
</dbReference>
<dbReference type="GO" id="GO:0007059">
    <property type="term" value="P:chromosome segregation"/>
    <property type="evidence" value="ECO:0007669"/>
    <property type="project" value="UniProtKB-KW"/>
</dbReference>
<dbReference type="GO" id="GO:0015074">
    <property type="term" value="P:DNA integration"/>
    <property type="evidence" value="ECO:0007669"/>
    <property type="project" value="UniProtKB-KW"/>
</dbReference>
<dbReference type="InterPro" id="IPR002104">
    <property type="entry name" value="Integrase_catalytic"/>
</dbReference>
<dbReference type="CDD" id="cd00397">
    <property type="entry name" value="DNA_BRE_C"/>
    <property type="match status" value="1"/>
</dbReference>
<evidence type="ECO:0000259" key="10">
    <source>
        <dbReference type="PROSITE" id="PS51898"/>
    </source>
</evidence>
<dbReference type="Gene3D" id="1.10.443.10">
    <property type="entry name" value="Intergrase catalytic core"/>
    <property type="match status" value="1"/>
</dbReference>
<dbReference type="PROSITE" id="PS51900">
    <property type="entry name" value="CB"/>
    <property type="match status" value="1"/>
</dbReference>
<evidence type="ECO:0000256" key="8">
    <source>
        <dbReference type="ARBA" id="ARBA00023306"/>
    </source>
</evidence>
<dbReference type="InterPro" id="IPR013762">
    <property type="entry name" value="Integrase-like_cat_sf"/>
</dbReference>
<organism evidence="12 13">
    <name type="scientific">Ktedonobacter racemifer DSM 44963</name>
    <dbReference type="NCBI Taxonomy" id="485913"/>
    <lineage>
        <taxon>Bacteria</taxon>
        <taxon>Bacillati</taxon>
        <taxon>Chloroflexota</taxon>
        <taxon>Ktedonobacteria</taxon>
        <taxon>Ktedonobacterales</taxon>
        <taxon>Ktedonobacteraceae</taxon>
        <taxon>Ktedonobacter</taxon>
    </lineage>
</organism>
<dbReference type="PANTHER" id="PTHR30349:SF77">
    <property type="entry name" value="TYROSINE RECOMBINASE XERC"/>
    <property type="match status" value="1"/>
</dbReference>
<dbReference type="SUPFAM" id="SSF56349">
    <property type="entry name" value="DNA breaking-rejoining enzymes"/>
    <property type="match status" value="1"/>
</dbReference>
<evidence type="ECO:0000256" key="6">
    <source>
        <dbReference type="ARBA" id="ARBA00023125"/>
    </source>
</evidence>
<evidence type="ECO:0000256" key="7">
    <source>
        <dbReference type="ARBA" id="ARBA00023172"/>
    </source>
</evidence>
<evidence type="ECO:0000313" key="13">
    <source>
        <dbReference type="Proteomes" id="UP000004508"/>
    </source>
</evidence>
<keyword evidence="7" id="KW-0233">DNA recombination</keyword>
<keyword evidence="13" id="KW-1185">Reference proteome</keyword>
<keyword evidence="5" id="KW-0229">DNA integration</keyword>
<dbReference type="STRING" id="485913.Krac_9724"/>